<sequence>MTLSHDVSSSEANEALILYQGEIVKFGRSPHNFGELAGANVQAHGDSPICGDHMTLYLDFRAATIMAAQFTSSACCAVCKASASMMTDMLKHKSLIEVHLLRRAFLRTIEHGDALPLDRTLLGPLTVFERLRHIPSRVECAMLPWTTLETALAQPLMTEPPAEPRGRPVGRSPQ</sequence>
<evidence type="ECO:0000313" key="2">
    <source>
        <dbReference type="EMBL" id="MEK8032484.1"/>
    </source>
</evidence>
<dbReference type="SUPFAM" id="SSF82649">
    <property type="entry name" value="SufE/NifU"/>
    <property type="match status" value="1"/>
</dbReference>
<dbReference type="Gene3D" id="3.90.1010.10">
    <property type="match status" value="1"/>
</dbReference>
<dbReference type="Proteomes" id="UP001371218">
    <property type="component" value="Unassembled WGS sequence"/>
</dbReference>
<dbReference type="RefSeq" id="WP_341426895.1">
    <property type="nucleotide sequence ID" value="NZ_JBBUTG010000010.1"/>
</dbReference>
<dbReference type="EMBL" id="JBBUTG010000010">
    <property type="protein sequence ID" value="MEK8032484.1"/>
    <property type="molecule type" value="Genomic_DNA"/>
</dbReference>
<organism evidence="2 3">
    <name type="scientific">Ideonella lacteola</name>
    <dbReference type="NCBI Taxonomy" id="2984193"/>
    <lineage>
        <taxon>Bacteria</taxon>
        <taxon>Pseudomonadati</taxon>
        <taxon>Pseudomonadota</taxon>
        <taxon>Betaproteobacteria</taxon>
        <taxon>Burkholderiales</taxon>
        <taxon>Sphaerotilaceae</taxon>
        <taxon>Ideonella</taxon>
    </lineage>
</organism>
<name>A0ABU9BR98_9BURK</name>
<dbReference type="NCBIfam" id="TIGR01994">
    <property type="entry name" value="SUF_scaf_2"/>
    <property type="match status" value="1"/>
</dbReference>
<proteinExistence type="predicted"/>
<comment type="caution">
    <text evidence="2">The sequence shown here is derived from an EMBL/GenBank/DDBJ whole genome shotgun (WGS) entry which is preliminary data.</text>
</comment>
<dbReference type="CDD" id="cd06664">
    <property type="entry name" value="IscU_like"/>
    <property type="match status" value="1"/>
</dbReference>
<feature type="domain" description="NIF system FeS cluster assembly NifU N-terminal" evidence="1">
    <location>
        <begin position="19"/>
        <end position="99"/>
    </location>
</feature>
<dbReference type="InterPro" id="IPR002871">
    <property type="entry name" value="NIF_FeS_clus_asmbl_NifU_N"/>
</dbReference>
<keyword evidence="3" id="KW-1185">Reference proteome</keyword>
<dbReference type="Pfam" id="PF01592">
    <property type="entry name" value="NifU_N"/>
    <property type="match status" value="1"/>
</dbReference>
<evidence type="ECO:0000313" key="3">
    <source>
        <dbReference type="Proteomes" id="UP001371218"/>
    </source>
</evidence>
<evidence type="ECO:0000259" key="1">
    <source>
        <dbReference type="Pfam" id="PF01592"/>
    </source>
</evidence>
<reference evidence="2 3" key="1">
    <citation type="submission" date="2024-04" db="EMBL/GenBank/DDBJ databases">
        <title>Novel species of the genus Ideonella isolated from streams.</title>
        <authorList>
            <person name="Lu H."/>
        </authorList>
    </citation>
    <scope>NUCLEOTIDE SEQUENCE [LARGE SCALE GENOMIC DNA]</scope>
    <source>
        <strain evidence="2 3">DXS29W</strain>
    </source>
</reference>
<gene>
    <name evidence="2" type="primary">sufU</name>
    <name evidence="2" type="ORF">AACH06_16795</name>
</gene>
<protein>
    <submittedName>
        <fullName evidence="2">Fe-S cluster assembly sulfur transfer protein SufU</fullName>
    </submittedName>
</protein>
<accession>A0ABU9BR98</accession>